<proteinExistence type="predicted"/>
<dbReference type="EMBL" id="CM004472">
    <property type="protein sequence ID" value="OCT85963.1"/>
    <property type="molecule type" value="Genomic_DNA"/>
</dbReference>
<dbReference type="AlphaFoldDB" id="A0A974D6B5"/>
<protein>
    <submittedName>
        <fullName evidence="1">Uncharacterized protein</fullName>
    </submittedName>
</protein>
<evidence type="ECO:0000313" key="2">
    <source>
        <dbReference type="Proteomes" id="UP000694892"/>
    </source>
</evidence>
<sequence length="75" mass="8386">MFNRSSWTRASSRSINAFAEPERGQPCNACGDQCPGLALHRWRLFLQELLVSICAVEGMSMDYTSCSAYTESSLF</sequence>
<accession>A0A974D6B5</accession>
<reference evidence="2" key="1">
    <citation type="journal article" date="2016" name="Nature">
        <title>Genome evolution in the allotetraploid frog Xenopus laevis.</title>
        <authorList>
            <person name="Session A.M."/>
            <person name="Uno Y."/>
            <person name="Kwon T."/>
            <person name="Chapman J.A."/>
            <person name="Toyoda A."/>
            <person name="Takahashi S."/>
            <person name="Fukui A."/>
            <person name="Hikosaka A."/>
            <person name="Suzuki A."/>
            <person name="Kondo M."/>
            <person name="van Heeringen S.J."/>
            <person name="Quigley I."/>
            <person name="Heinz S."/>
            <person name="Ogino H."/>
            <person name="Ochi H."/>
            <person name="Hellsten U."/>
            <person name="Lyons J.B."/>
            <person name="Simakov O."/>
            <person name="Putnam N."/>
            <person name="Stites J."/>
            <person name="Kuroki Y."/>
            <person name="Tanaka T."/>
            <person name="Michiue T."/>
            <person name="Watanabe M."/>
            <person name="Bogdanovic O."/>
            <person name="Lister R."/>
            <person name="Georgiou G."/>
            <person name="Paranjpe S.S."/>
            <person name="van Kruijsbergen I."/>
            <person name="Shu S."/>
            <person name="Carlson J."/>
            <person name="Kinoshita T."/>
            <person name="Ohta Y."/>
            <person name="Mawaribuchi S."/>
            <person name="Jenkins J."/>
            <person name="Grimwood J."/>
            <person name="Schmutz J."/>
            <person name="Mitros T."/>
            <person name="Mozaffari S.V."/>
            <person name="Suzuki Y."/>
            <person name="Haramoto Y."/>
            <person name="Yamamoto T.S."/>
            <person name="Takagi C."/>
            <person name="Heald R."/>
            <person name="Miller K."/>
            <person name="Haudenschild C."/>
            <person name="Kitzman J."/>
            <person name="Nakayama T."/>
            <person name="Izutsu Y."/>
            <person name="Robert J."/>
            <person name="Fortriede J."/>
            <person name="Burns K."/>
            <person name="Lotay V."/>
            <person name="Karimi K."/>
            <person name="Yasuoka Y."/>
            <person name="Dichmann D.S."/>
            <person name="Flajnik M.F."/>
            <person name="Houston D.W."/>
            <person name="Shendure J."/>
            <person name="DuPasquier L."/>
            <person name="Vize P.D."/>
            <person name="Zorn A.M."/>
            <person name="Ito M."/>
            <person name="Marcotte E.M."/>
            <person name="Wallingford J.B."/>
            <person name="Ito Y."/>
            <person name="Asashima M."/>
            <person name="Ueno N."/>
            <person name="Matsuda Y."/>
            <person name="Veenstra G.J."/>
            <person name="Fujiyama A."/>
            <person name="Harland R.M."/>
            <person name="Taira M."/>
            <person name="Rokhsar D.S."/>
        </authorList>
    </citation>
    <scope>NUCLEOTIDE SEQUENCE [LARGE SCALE GENOMIC DNA]</scope>
    <source>
        <strain evidence="2">J</strain>
    </source>
</reference>
<organism evidence="1 2">
    <name type="scientific">Xenopus laevis</name>
    <name type="common">African clawed frog</name>
    <dbReference type="NCBI Taxonomy" id="8355"/>
    <lineage>
        <taxon>Eukaryota</taxon>
        <taxon>Metazoa</taxon>
        <taxon>Chordata</taxon>
        <taxon>Craniata</taxon>
        <taxon>Vertebrata</taxon>
        <taxon>Euteleostomi</taxon>
        <taxon>Amphibia</taxon>
        <taxon>Batrachia</taxon>
        <taxon>Anura</taxon>
        <taxon>Pipoidea</taxon>
        <taxon>Pipidae</taxon>
        <taxon>Xenopodinae</taxon>
        <taxon>Xenopus</taxon>
        <taxon>Xenopus</taxon>
    </lineage>
</organism>
<name>A0A974D6B5_XENLA</name>
<evidence type="ECO:0000313" key="1">
    <source>
        <dbReference type="EMBL" id="OCT85963.1"/>
    </source>
</evidence>
<dbReference type="Proteomes" id="UP000694892">
    <property type="component" value="Chromosome 4L"/>
</dbReference>
<gene>
    <name evidence="1" type="ORF">XELAEV_18024133mg</name>
</gene>